<proteinExistence type="predicted"/>
<evidence type="ECO:0000256" key="1">
    <source>
        <dbReference type="SAM" id="Phobius"/>
    </source>
</evidence>
<dbReference type="AlphaFoldDB" id="E4X2M1"/>
<keyword evidence="1" id="KW-0812">Transmembrane</keyword>
<dbReference type="OrthoDB" id="10355092at2759"/>
<feature type="transmembrane region" description="Helical" evidence="1">
    <location>
        <begin position="78"/>
        <end position="96"/>
    </location>
</feature>
<dbReference type="EMBL" id="FN653023">
    <property type="protein sequence ID" value="CBY17874.1"/>
    <property type="molecule type" value="Genomic_DNA"/>
</dbReference>
<evidence type="ECO:0000313" key="2">
    <source>
        <dbReference type="EMBL" id="CBY17874.1"/>
    </source>
</evidence>
<name>E4X2M1_OIKDI</name>
<keyword evidence="1" id="KW-1133">Transmembrane helix</keyword>
<dbReference type="InParanoid" id="E4X2M1"/>
<protein>
    <submittedName>
        <fullName evidence="2">Uncharacterized protein</fullName>
    </submittedName>
</protein>
<dbReference type="Proteomes" id="UP000001307">
    <property type="component" value="Unassembled WGS sequence"/>
</dbReference>
<keyword evidence="1" id="KW-0472">Membrane</keyword>
<evidence type="ECO:0000313" key="3">
    <source>
        <dbReference type="Proteomes" id="UP000001307"/>
    </source>
</evidence>
<gene>
    <name evidence="2" type="ORF">GSOID_T00017497001</name>
</gene>
<accession>E4X2M1</accession>
<reference evidence="2 3" key="1">
    <citation type="journal article" date="2010" name="Science">
        <title>Plasticity of animal genome architecture unmasked by rapid evolution of a pelagic tunicate.</title>
        <authorList>
            <person name="Denoeud F."/>
            <person name="Henriet S."/>
            <person name="Mungpakdee S."/>
            <person name="Aury J.M."/>
            <person name="Da Silva C."/>
            <person name="Brinkmann H."/>
            <person name="Mikhaleva J."/>
            <person name="Olsen L.C."/>
            <person name="Jubin C."/>
            <person name="Canestro C."/>
            <person name="Bouquet J.M."/>
            <person name="Danks G."/>
            <person name="Poulain J."/>
            <person name="Campsteijn C."/>
            <person name="Adamski M."/>
            <person name="Cross I."/>
            <person name="Yadetie F."/>
            <person name="Muffato M."/>
            <person name="Louis A."/>
            <person name="Butcher S."/>
            <person name="Tsagkogeorga G."/>
            <person name="Konrad A."/>
            <person name="Singh S."/>
            <person name="Jensen M.F."/>
            <person name="Cong E.H."/>
            <person name="Eikeseth-Otteraa H."/>
            <person name="Noel B."/>
            <person name="Anthouard V."/>
            <person name="Porcel B.M."/>
            <person name="Kachouri-Lafond R."/>
            <person name="Nishino A."/>
            <person name="Ugolini M."/>
            <person name="Chourrout P."/>
            <person name="Nishida H."/>
            <person name="Aasland R."/>
            <person name="Huzurbazar S."/>
            <person name="Westhof E."/>
            <person name="Delsuc F."/>
            <person name="Lehrach H."/>
            <person name="Reinhardt R."/>
            <person name="Weissenbach J."/>
            <person name="Roy S.W."/>
            <person name="Artiguenave F."/>
            <person name="Postlethwait J.H."/>
            <person name="Manak J.R."/>
            <person name="Thompson E.M."/>
            <person name="Jaillon O."/>
            <person name="Du Pasquier L."/>
            <person name="Boudinot P."/>
            <person name="Liberles D.A."/>
            <person name="Volff J.N."/>
            <person name="Philippe H."/>
            <person name="Lenhard B."/>
            <person name="Roest Crollius H."/>
            <person name="Wincker P."/>
            <person name="Chourrout D."/>
        </authorList>
    </citation>
    <scope>NUCLEOTIDE SEQUENCE [LARGE SCALE GENOMIC DNA]</scope>
</reference>
<keyword evidence="3" id="KW-1185">Reference proteome</keyword>
<organism evidence="2 3">
    <name type="scientific">Oikopleura dioica</name>
    <name type="common">Tunicate</name>
    <dbReference type="NCBI Taxonomy" id="34765"/>
    <lineage>
        <taxon>Eukaryota</taxon>
        <taxon>Metazoa</taxon>
        <taxon>Chordata</taxon>
        <taxon>Tunicata</taxon>
        <taxon>Appendicularia</taxon>
        <taxon>Copelata</taxon>
        <taxon>Oikopleuridae</taxon>
        <taxon>Oikopleura</taxon>
    </lineage>
</organism>
<sequence>MIRLIDQITLGLIKIIKENLGKRKKFYSLESCPRDYGLLTKKETSMGNLFSEEVQAPPTPSPTPIPEASLYLDFNKYGWVYIGGAVFILVILAYTINKCCCRTKSDKNTDGTIYDPSIQPQMSYIQREQYLGSQGPVRKSSNYSNGTLTSVKSGKAIQVHRELSLDIPNSSKVMLYNPQYAGKPIETPLYLNNSPASPYKSPLRYGSRSSLRSYKSMGRMKSYSNEEDSLIEPPSFISEDNAILAIDTEPKRVYSTRSLSKSNRSMEQMVKEHIDEEVERRVKEELQRIIVGSSSSTPKITEFS</sequence>